<reference evidence="3" key="1">
    <citation type="submission" date="2015-07" db="EMBL/GenBank/DDBJ databases">
        <title>Discovery of a poly(ethylene terephthalate assimilation.</title>
        <authorList>
            <person name="Yoshida S."/>
            <person name="Hiraga K."/>
            <person name="Takehana T."/>
            <person name="Taniguchi I."/>
            <person name="Yamaji H."/>
            <person name="Maeda Y."/>
            <person name="Toyohara K."/>
            <person name="Miyamoto K."/>
            <person name="Kimura Y."/>
            <person name="Oda K."/>
        </authorList>
    </citation>
    <scope>NUCLEOTIDE SEQUENCE [LARGE SCALE GENOMIC DNA]</scope>
    <source>
        <strain evidence="3">NBRC 110686 / TISTR 2288 / 201-F6</strain>
    </source>
</reference>
<organism evidence="2 3">
    <name type="scientific">Piscinibacter sakaiensis</name>
    <name type="common">Ideonella sakaiensis</name>
    <dbReference type="NCBI Taxonomy" id="1547922"/>
    <lineage>
        <taxon>Bacteria</taxon>
        <taxon>Pseudomonadati</taxon>
        <taxon>Pseudomonadota</taxon>
        <taxon>Betaproteobacteria</taxon>
        <taxon>Burkholderiales</taxon>
        <taxon>Sphaerotilaceae</taxon>
        <taxon>Piscinibacter</taxon>
    </lineage>
</organism>
<dbReference type="Gene3D" id="1.25.40.10">
    <property type="entry name" value="Tetratricopeptide repeat domain"/>
    <property type="match status" value="1"/>
</dbReference>
<feature type="transmembrane region" description="Helical" evidence="1">
    <location>
        <begin position="34"/>
        <end position="54"/>
    </location>
</feature>
<keyword evidence="1" id="KW-0472">Membrane</keyword>
<accession>A0A0K8P0D8</accession>
<keyword evidence="1" id="KW-0812">Transmembrane</keyword>
<keyword evidence="3" id="KW-1185">Reference proteome</keyword>
<evidence type="ECO:0000313" key="2">
    <source>
        <dbReference type="EMBL" id="GAP35635.1"/>
    </source>
</evidence>
<gene>
    <name evidence="2" type="ORF">ISF6_1408</name>
</gene>
<evidence type="ECO:0000313" key="3">
    <source>
        <dbReference type="Proteomes" id="UP000037660"/>
    </source>
</evidence>
<comment type="caution">
    <text evidence="2">The sequence shown here is derived from an EMBL/GenBank/DDBJ whole genome shotgun (WGS) entry which is preliminary data.</text>
</comment>
<dbReference type="InterPro" id="IPR011990">
    <property type="entry name" value="TPR-like_helical_dom_sf"/>
</dbReference>
<protein>
    <recommendedName>
        <fullName evidence="4">Transmembrane protein</fullName>
    </recommendedName>
</protein>
<name>A0A0K8P0D8_PISS1</name>
<proteinExistence type="predicted"/>
<reference evidence="2 3" key="2">
    <citation type="journal article" date="2016" name="Science">
        <title>A bacterium that degrades and assimilates poly(ethylene terephthalate).</title>
        <authorList>
            <person name="Yoshida S."/>
            <person name="Hiraga K."/>
            <person name="Takehana T."/>
            <person name="Taniguchi I."/>
            <person name="Yamaji H."/>
            <person name="Maeda Y."/>
            <person name="Toyohara K."/>
            <person name="Miyamoto K."/>
            <person name="Kimura Y."/>
            <person name="Oda K."/>
        </authorList>
    </citation>
    <scope>NUCLEOTIDE SEQUENCE [LARGE SCALE GENOMIC DNA]</scope>
    <source>
        <strain evidence="3">NBRC 110686 / TISTR 2288 / 201-F6</strain>
    </source>
</reference>
<sequence>MAEADADADGPASLAEIAQGAGRRHRRTTWADKLIFPALVLVFAAAAFHAAKLIRADFAAMEARALVRSWADGSTRWTVRQWQLAHDDTLSALRITPDNPALHDQMAVIFLIRARDAWPSKAMQQLLYTEAARWQRSSLALRPGHGWTWAALAESLNALCPGSEEAWHAWRQAQRFTPHEMTVEPNLYRIGFAQWKTAPSDVKAWMRATYEQAALAQRRRIDDIAAQFEVGEWQPAGG</sequence>
<dbReference type="STRING" id="1547922.ISF6_1408"/>
<dbReference type="SUPFAM" id="SSF48452">
    <property type="entry name" value="TPR-like"/>
    <property type="match status" value="1"/>
</dbReference>
<evidence type="ECO:0008006" key="4">
    <source>
        <dbReference type="Google" id="ProtNLM"/>
    </source>
</evidence>
<keyword evidence="1" id="KW-1133">Transmembrane helix</keyword>
<evidence type="ECO:0000256" key="1">
    <source>
        <dbReference type="SAM" id="Phobius"/>
    </source>
</evidence>
<dbReference type="EMBL" id="BBYR01000026">
    <property type="protein sequence ID" value="GAP35635.1"/>
    <property type="molecule type" value="Genomic_DNA"/>
</dbReference>
<dbReference type="Proteomes" id="UP000037660">
    <property type="component" value="Unassembled WGS sequence"/>
</dbReference>
<dbReference type="AlphaFoldDB" id="A0A0K8P0D8"/>